<evidence type="ECO:0000313" key="2">
    <source>
        <dbReference type="Proteomes" id="UP000001946"/>
    </source>
</evidence>
<dbReference type="KEGG" id="dsy:DSY2166"/>
<dbReference type="HOGENOM" id="CLU_1486783_0_0_9"/>
<dbReference type="AlphaFoldDB" id="Q24VI7"/>
<keyword evidence="2" id="KW-1185">Reference proteome</keyword>
<accession>Q24VI7</accession>
<protein>
    <submittedName>
        <fullName evidence="1">Uncharacterized protein</fullName>
    </submittedName>
</protein>
<dbReference type="eggNOG" id="ENOG5033YWM">
    <property type="taxonomic scope" value="Bacteria"/>
</dbReference>
<name>Q24VI7_DESHY</name>
<evidence type="ECO:0000313" key="1">
    <source>
        <dbReference type="EMBL" id="BAE83955.1"/>
    </source>
</evidence>
<reference evidence="1 2" key="1">
    <citation type="journal article" date="2006" name="J. Bacteriol.">
        <title>Complete genome sequence of the dehalorespiring bacterium Desulfitobacterium hafniense Y51 and comparison with Dehalococcoides ethenogenes 195.</title>
        <authorList>
            <person name="Nonaka H."/>
            <person name="Keresztes G."/>
            <person name="Shinoda Y."/>
            <person name="Ikenaga Y."/>
            <person name="Abe M."/>
            <person name="Naito K."/>
            <person name="Inatomi K."/>
            <person name="Furukawa K."/>
            <person name="Inui M."/>
            <person name="Yukawa H."/>
        </authorList>
    </citation>
    <scope>NUCLEOTIDE SEQUENCE [LARGE SCALE GENOMIC DNA]</scope>
    <source>
        <strain evidence="1 2">Y51</strain>
    </source>
</reference>
<organism evidence="1 2">
    <name type="scientific">Desulfitobacterium hafniense (strain Y51)</name>
    <dbReference type="NCBI Taxonomy" id="138119"/>
    <lineage>
        <taxon>Bacteria</taxon>
        <taxon>Bacillati</taxon>
        <taxon>Bacillota</taxon>
        <taxon>Clostridia</taxon>
        <taxon>Eubacteriales</taxon>
        <taxon>Desulfitobacteriaceae</taxon>
        <taxon>Desulfitobacterium</taxon>
    </lineage>
</organism>
<dbReference type="EMBL" id="AP008230">
    <property type="protein sequence ID" value="BAE83955.1"/>
    <property type="molecule type" value="Genomic_DNA"/>
</dbReference>
<gene>
    <name evidence="1" type="ordered locus">DSY2166</name>
</gene>
<dbReference type="Proteomes" id="UP000001946">
    <property type="component" value="Chromosome"/>
</dbReference>
<proteinExistence type="predicted"/>
<dbReference type="STRING" id="138119.DSY2166"/>
<sequence>MILLNRKLLSLVLILVLVFLAPGCGSSSTNQNEKNNPPQVVTLQDLATKNNSTVGELNKVYRMDISNRYSDGSNMIINFQSVSSVKSATKGGSTFNNFISIINVPPLNLTREMINNAGSFELYDEYGKSTAMFSVTTGPAAEDLSEIVLYSEKDDLTKYKYLSFGPMDGANKTILFEIKAQ</sequence>